<dbReference type="Proteomes" id="UP001344447">
    <property type="component" value="Unassembled WGS sequence"/>
</dbReference>
<evidence type="ECO:0000313" key="6">
    <source>
        <dbReference type="EMBL" id="KAK5574774.1"/>
    </source>
</evidence>
<keyword evidence="2" id="KW-1015">Disulfide bond</keyword>
<proteinExistence type="predicted"/>
<feature type="signal peptide" evidence="4">
    <location>
        <begin position="1"/>
        <end position="21"/>
    </location>
</feature>
<name>A0AAN7YKN2_9MYCE</name>
<feature type="chain" id="PRO_5043046051" description="MRH domain-containing protein" evidence="4">
    <location>
        <begin position="22"/>
        <end position="234"/>
    </location>
</feature>
<keyword evidence="3" id="KW-1133">Transmembrane helix</keyword>
<dbReference type="InterPro" id="IPR009011">
    <property type="entry name" value="Man6P_isomerase_rcpt-bd_dom_sf"/>
</dbReference>
<protein>
    <recommendedName>
        <fullName evidence="5">MRH domain-containing protein</fullName>
    </recommendedName>
</protein>
<dbReference type="SUPFAM" id="SSF50911">
    <property type="entry name" value="Mannose 6-phosphate receptor domain"/>
    <property type="match status" value="1"/>
</dbReference>
<dbReference type="Gene3D" id="2.70.130.10">
    <property type="entry name" value="Mannose-6-phosphate receptor binding domain"/>
    <property type="match status" value="1"/>
</dbReference>
<organism evidence="6 7">
    <name type="scientific">Dictyostelium firmibasis</name>
    <dbReference type="NCBI Taxonomy" id="79012"/>
    <lineage>
        <taxon>Eukaryota</taxon>
        <taxon>Amoebozoa</taxon>
        <taxon>Evosea</taxon>
        <taxon>Eumycetozoa</taxon>
        <taxon>Dictyostelia</taxon>
        <taxon>Dictyosteliales</taxon>
        <taxon>Dictyosteliaceae</taxon>
        <taxon>Dictyostelium</taxon>
    </lineage>
</organism>
<keyword evidence="1 4" id="KW-0732">Signal</keyword>
<keyword evidence="3" id="KW-0472">Membrane</keyword>
<dbReference type="InterPro" id="IPR044865">
    <property type="entry name" value="MRH_dom"/>
</dbReference>
<evidence type="ECO:0000313" key="7">
    <source>
        <dbReference type="Proteomes" id="UP001344447"/>
    </source>
</evidence>
<evidence type="ECO:0000256" key="2">
    <source>
        <dbReference type="ARBA" id="ARBA00023157"/>
    </source>
</evidence>
<evidence type="ECO:0000256" key="3">
    <source>
        <dbReference type="SAM" id="Phobius"/>
    </source>
</evidence>
<sequence length="234" mass="26006">MKILTIKLLIILIINFYYVNSFRIDNNKAVAEIHSCRVGEYDFSGFRKEKGSYEFKSKKLNNLGEEVDVEYYFNICSGSSKCDNSLISVCSRDSQFNDFVYGQRLNSSLSKFNNKKVEGGILTYTSTSSECASGLMKTTISMYCSKGQPNTVISVSNESPLNKCNLEIAMLGDSACEKKVDIIQVSLFVVSSLLALLIVTLITCTILYYIDKKKKLSMGYSKLAAGTTPGSDSW</sequence>
<feature type="domain" description="MRH" evidence="5">
    <location>
        <begin position="34"/>
        <end position="178"/>
    </location>
</feature>
<evidence type="ECO:0000256" key="4">
    <source>
        <dbReference type="SAM" id="SignalP"/>
    </source>
</evidence>
<feature type="transmembrane region" description="Helical" evidence="3">
    <location>
        <begin position="185"/>
        <end position="210"/>
    </location>
</feature>
<accession>A0AAN7YKN2</accession>
<gene>
    <name evidence="6" type="ORF">RB653_010027</name>
</gene>
<dbReference type="AlphaFoldDB" id="A0AAN7YKN2"/>
<reference evidence="6 7" key="1">
    <citation type="submission" date="2023-11" db="EMBL/GenBank/DDBJ databases">
        <title>Dfirmibasis_genome.</title>
        <authorList>
            <person name="Edelbroek B."/>
            <person name="Kjellin J."/>
            <person name="Jerlstrom-Hultqvist J."/>
            <person name="Soderbom F."/>
        </authorList>
    </citation>
    <scope>NUCLEOTIDE SEQUENCE [LARGE SCALE GENOMIC DNA]</scope>
    <source>
        <strain evidence="6 7">TNS-C-14</strain>
    </source>
</reference>
<dbReference type="PROSITE" id="PS51914">
    <property type="entry name" value="MRH"/>
    <property type="match status" value="1"/>
</dbReference>
<evidence type="ECO:0000259" key="5">
    <source>
        <dbReference type="PROSITE" id="PS51914"/>
    </source>
</evidence>
<keyword evidence="3" id="KW-0812">Transmembrane</keyword>
<evidence type="ECO:0000256" key="1">
    <source>
        <dbReference type="ARBA" id="ARBA00022729"/>
    </source>
</evidence>
<keyword evidence="7" id="KW-1185">Reference proteome</keyword>
<dbReference type="EMBL" id="JAVFKY010000006">
    <property type="protein sequence ID" value="KAK5574774.1"/>
    <property type="molecule type" value="Genomic_DNA"/>
</dbReference>
<comment type="caution">
    <text evidence="6">The sequence shown here is derived from an EMBL/GenBank/DDBJ whole genome shotgun (WGS) entry which is preliminary data.</text>
</comment>